<protein>
    <submittedName>
        <fullName evidence="1">Uncharacterized protein</fullName>
    </submittedName>
</protein>
<comment type="caution">
    <text evidence="1">The sequence shown here is derived from an EMBL/GenBank/DDBJ whole genome shotgun (WGS) entry which is preliminary data.</text>
</comment>
<gene>
    <name evidence="1" type="ORF">FHU28_003764</name>
</gene>
<sequence length="107" mass="12108">MMAGLIVLRPGIDWTATGGLFDWTLDFLVSRLSDRRAAEHLQEIIDNNLGSFWLEDLSPEAQREVVSHWRAALVAEGERDLPETDQKPDVVAHLRELVAATYRLPVE</sequence>
<reference evidence="1 2" key="1">
    <citation type="submission" date="2020-08" db="EMBL/GenBank/DDBJ databases">
        <title>Sequencing the genomes of 1000 actinobacteria strains.</title>
        <authorList>
            <person name="Klenk H.-P."/>
        </authorList>
    </citation>
    <scope>NUCLEOTIDE SEQUENCE [LARGE SCALE GENOMIC DNA]</scope>
    <source>
        <strain evidence="1 2">DSM 43036</strain>
    </source>
</reference>
<accession>A0ABR6MEX5</accession>
<name>A0ABR6MEX5_MICEC</name>
<evidence type="ECO:0000313" key="2">
    <source>
        <dbReference type="Proteomes" id="UP000618986"/>
    </source>
</evidence>
<keyword evidence="2" id="KW-1185">Reference proteome</keyword>
<dbReference type="EMBL" id="JACHJC010000001">
    <property type="protein sequence ID" value="MBB5113925.1"/>
    <property type="molecule type" value="Genomic_DNA"/>
</dbReference>
<dbReference type="Proteomes" id="UP000618986">
    <property type="component" value="Unassembled WGS sequence"/>
</dbReference>
<evidence type="ECO:0000313" key="1">
    <source>
        <dbReference type="EMBL" id="MBB5113925.1"/>
    </source>
</evidence>
<organism evidence="1 2">
    <name type="scientific">Micromonospora echinospora</name>
    <name type="common">Micromonospora purpurea</name>
    <dbReference type="NCBI Taxonomy" id="1877"/>
    <lineage>
        <taxon>Bacteria</taxon>
        <taxon>Bacillati</taxon>
        <taxon>Actinomycetota</taxon>
        <taxon>Actinomycetes</taxon>
        <taxon>Micromonosporales</taxon>
        <taxon>Micromonosporaceae</taxon>
        <taxon>Micromonospora</taxon>
    </lineage>
</organism>
<proteinExistence type="predicted"/>